<evidence type="ECO:0000313" key="1">
    <source>
        <dbReference type="EMBL" id="QJA61812.1"/>
    </source>
</evidence>
<accession>A0A6M3KGA1</accession>
<dbReference type="AlphaFoldDB" id="A0A6M3KGA1"/>
<proteinExistence type="predicted"/>
<gene>
    <name evidence="2" type="ORF">MM415A00613_0033</name>
    <name evidence="1" type="ORF">MM415B00887_0001</name>
</gene>
<dbReference type="EMBL" id="MT141454">
    <property type="protein sequence ID" value="QJA61812.1"/>
    <property type="molecule type" value="Genomic_DNA"/>
</dbReference>
<reference evidence="2" key="1">
    <citation type="submission" date="2020-03" db="EMBL/GenBank/DDBJ databases">
        <title>The deep terrestrial virosphere.</title>
        <authorList>
            <person name="Holmfeldt K."/>
            <person name="Nilsson E."/>
            <person name="Simone D."/>
            <person name="Lopez-Fernandez M."/>
            <person name="Wu X."/>
            <person name="de Brujin I."/>
            <person name="Lundin D."/>
            <person name="Andersson A."/>
            <person name="Bertilsson S."/>
            <person name="Dopson M."/>
        </authorList>
    </citation>
    <scope>NUCLEOTIDE SEQUENCE</scope>
    <source>
        <strain evidence="2">MM415A00613</strain>
        <strain evidence="1">MM415B00887</strain>
    </source>
</reference>
<protein>
    <submittedName>
        <fullName evidence="2">Uncharacterized protein</fullName>
    </submittedName>
</protein>
<evidence type="ECO:0000313" key="2">
    <source>
        <dbReference type="EMBL" id="QJA80986.1"/>
    </source>
</evidence>
<sequence>MDAHYTAVEIALRCRASDLIIEGYRARYDLHFVSPQRRLVYIYVMSELAKEEIRDMADAARVECGIQPLGPRGPHSMVGDTRFIGNEQRVVVLS</sequence>
<organism evidence="2">
    <name type="scientific">viral metagenome</name>
    <dbReference type="NCBI Taxonomy" id="1070528"/>
    <lineage>
        <taxon>unclassified sequences</taxon>
        <taxon>metagenomes</taxon>
        <taxon>organismal metagenomes</taxon>
    </lineage>
</organism>
<name>A0A6M3KGA1_9ZZZZ</name>
<dbReference type="EMBL" id="MT142443">
    <property type="protein sequence ID" value="QJA80986.1"/>
    <property type="molecule type" value="Genomic_DNA"/>
</dbReference>